<sequence length="126" mass="13494">MFGRAVYDMMNEEACHIHGQDEWKRTMVLMKVEPAVTSLPPQPMKHPLQPLSAWQAVCVAADRWAGNVVDVEVLLRVVVGVIGVICVDELEVGLSVFSLAEGVGLVDLGVFGELAVGFEGASFVGG</sequence>
<dbReference type="AlphaFoldDB" id="A0A367LHH2"/>
<dbReference type="OrthoDB" id="274995at2759"/>
<organism evidence="1 2">
    <name type="scientific">Ophiocordyceps polyrhachis-furcata BCC 54312</name>
    <dbReference type="NCBI Taxonomy" id="1330021"/>
    <lineage>
        <taxon>Eukaryota</taxon>
        <taxon>Fungi</taxon>
        <taxon>Dikarya</taxon>
        <taxon>Ascomycota</taxon>
        <taxon>Pezizomycotina</taxon>
        <taxon>Sordariomycetes</taxon>
        <taxon>Hypocreomycetidae</taxon>
        <taxon>Hypocreales</taxon>
        <taxon>Ophiocordycipitaceae</taxon>
        <taxon>Ophiocordyceps</taxon>
    </lineage>
</organism>
<keyword evidence="2" id="KW-1185">Reference proteome</keyword>
<reference evidence="1 2" key="1">
    <citation type="journal article" date="2015" name="BMC Genomics">
        <title>Insights from the genome of Ophiocordyceps polyrhachis-furcata to pathogenicity and host specificity in insect fungi.</title>
        <authorList>
            <person name="Wichadakul D."/>
            <person name="Kobmoo N."/>
            <person name="Ingsriswang S."/>
            <person name="Tangphatsornruang S."/>
            <person name="Chantasingh D."/>
            <person name="Luangsa-ard J.J."/>
            <person name="Eurwilaichitr L."/>
        </authorList>
    </citation>
    <scope>NUCLEOTIDE SEQUENCE [LARGE SCALE GENOMIC DNA]</scope>
    <source>
        <strain evidence="1 2">BCC 54312</strain>
    </source>
</reference>
<accession>A0A367LHH2</accession>
<dbReference type="Proteomes" id="UP000253664">
    <property type="component" value="Unassembled WGS sequence"/>
</dbReference>
<protein>
    <submittedName>
        <fullName evidence="1">Uncharacterized protein</fullName>
    </submittedName>
</protein>
<proteinExistence type="predicted"/>
<gene>
    <name evidence="1" type="ORF">L249_8266</name>
</gene>
<dbReference type="EMBL" id="LKCN02000005">
    <property type="protein sequence ID" value="RCI13860.1"/>
    <property type="molecule type" value="Genomic_DNA"/>
</dbReference>
<comment type="caution">
    <text evidence="1">The sequence shown here is derived from an EMBL/GenBank/DDBJ whole genome shotgun (WGS) entry which is preliminary data.</text>
</comment>
<evidence type="ECO:0000313" key="2">
    <source>
        <dbReference type="Proteomes" id="UP000253664"/>
    </source>
</evidence>
<name>A0A367LHH2_9HYPO</name>
<evidence type="ECO:0000313" key="1">
    <source>
        <dbReference type="EMBL" id="RCI13860.1"/>
    </source>
</evidence>
<feature type="non-terminal residue" evidence="1">
    <location>
        <position position="126"/>
    </location>
</feature>